<dbReference type="GO" id="GO:0003677">
    <property type="term" value="F:DNA binding"/>
    <property type="evidence" value="ECO:0007669"/>
    <property type="project" value="TreeGrafter"/>
</dbReference>
<proteinExistence type="inferred from homology"/>
<dbReference type="InterPro" id="IPR013328">
    <property type="entry name" value="6PGD_dom2"/>
</dbReference>
<protein>
    <submittedName>
        <fullName evidence="2">Putative oxidoreductase GLYR1-like protein</fullName>
    </submittedName>
</protein>
<comment type="similarity">
    <text evidence="1">Belongs to the HIBADH-related family. NP60 subfamily.</text>
</comment>
<dbReference type="EMBL" id="BMAV01008765">
    <property type="protein sequence ID" value="GFY52598.1"/>
    <property type="molecule type" value="Genomic_DNA"/>
</dbReference>
<name>A0A8X6XF16_9ARAC</name>
<dbReference type="PANTHER" id="PTHR43580:SF2">
    <property type="entry name" value="CYTOKINE-LIKE NUCLEAR FACTOR N-PAC"/>
    <property type="match status" value="1"/>
</dbReference>
<reference evidence="2" key="1">
    <citation type="submission" date="2020-08" db="EMBL/GenBank/DDBJ databases">
        <title>Multicomponent nature underlies the extraordinary mechanical properties of spider dragline silk.</title>
        <authorList>
            <person name="Kono N."/>
            <person name="Nakamura H."/>
            <person name="Mori M."/>
            <person name="Yoshida Y."/>
            <person name="Ohtoshi R."/>
            <person name="Malay A.D."/>
            <person name="Moran D.A.P."/>
            <person name="Tomita M."/>
            <person name="Numata K."/>
            <person name="Arakawa K."/>
        </authorList>
    </citation>
    <scope>NUCLEOTIDE SEQUENCE</scope>
</reference>
<evidence type="ECO:0000313" key="3">
    <source>
        <dbReference type="Proteomes" id="UP000886998"/>
    </source>
</evidence>
<gene>
    <name evidence="2" type="primary">B4U79_00475</name>
    <name evidence="2" type="ORF">TNIN_443081</name>
</gene>
<evidence type="ECO:0000313" key="2">
    <source>
        <dbReference type="EMBL" id="GFY52598.1"/>
    </source>
</evidence>
<organism evidence="2 3">
    <name type="scientific">Trichonephila inaurata madagascariensis</name>
    <dbReference type="NCBI Taxonomy" id="2747483"/>
    <lineage>
        <taxon>Eukaryota</taxon>
        <taxon>Metazoa</taxon>
        <taxon>Ecdysozoa</taxon>
        <taxon>Arthropoda</taxon>
        <taxon>Chelicerata</taxon>
        <taxon>Arachnida</taxon>
        <taxon>Araneae</taxon>
        <taxon>Araneomorphae</taxon>
        <taxon>Entelegynae</taxon>
        <taxon>Araneoidea</taxon>
        <taxon>Nephilidae</taxon>
        <taxon>Trichonephila</taxon>
        <taxon>Trichonephila inaurata</taxon>
    </lineage>
</organism>
<sequence>MKCSSKVPKSNASFSKQYEEIIDISDPLPTSLKGGFCSELTNHFSDVQRDQSTTTHLIRRSIWLRVISSANIPSMPPRAIESSAYCKNIHGSTQRLSETQNVYWDTWVYLEAPIIGSILLAEKSSLSILAAGDHDIFARCSSCFSAISKYRCYLSSDVGEASKLALIQSMLIGTACVGLAETMSFAERLNLSKKSFLNYLKLSDIACPLYAEKAQAMVTNNFSTDISLSISNSI</sequence>
<evidence type="ECO:0000256" key="1">
    <source>
        <dbReference type="ARBA" id="ARBA00007598"/>
    </source>
</evidence>
<dbReference type="GO" id="GO:0031491">
    <property type="term" value="F:nucleosome binding"/>
    <property type="evidence" value="ECO:0007669"/>
    <property type="project" value="TreeGrafter"/>
</dbReference>
<dbReference type="SUPFAM" id="SSF48179">
    <property type="entry name" value="6-phosphogluconate dehydrogenase C-terminal domain-like"/>
    <property type="match status" value="1"/>
</dbReference>
<dbReference type="OrthoDB" id="48988at2759"/>
<dbReference type="Gene3D" id="1.10.1040.10">
    <property type="entry name" value="N-(1-d-carboxylethyl)-l-norvaline Dehydrogenase, domain 2"/>
    <property type="match status" value="1"/>
</dbReference>
<keyword evidence="3" id="KW-1185">Reference proteome</keyword>
<dbReference type="Proteomes" id="UP000886998">
    <property type="component" value="Unassembled WGS sequence"/>
</dbReference>
<comment type="caution">
    <text evidence="2">The sequence shown here is derived from an EMBL/GenBank/DDBJ whole genome shotgun (WGS) entry which is preliminary data.</text>
</comment>
<dbReference type="GO" id="GO:0000785">
    <property type="term" value="C:chromatin"/>
    <property type="evidence" value="ECO:0007669"/>
    <property type="project" value="TreeGrafter"/>
</dbReference>
<dbReference type="AlphaFoldDB" id="A0A8X6XF16"/>
<accession>A0A8X6XF16</accession>
<dbReference type="InterPro" id="IPR008927">
    <property type="entry name" value="6-PGluconate_DH-like_C_sf"/>
</dbReference>
<dbReference type="GO" id="GO:0140673">
    <property type="term" value="P:transcription elongation-coupled chromatin remodeling"/>
    <property type="evidence" value="ECO:0007669"/>
    <property type="project" value="TreeGrafter"/>
</dbReference>
<dbReference type="PANTHER" id="PTHR43580">
    <property type="entry name" value="OXIDOREDUCTASE GLYR1-RELATED"/>
    <property type="match status" value="1"/>
</dbReference>
<dbReference type="InterPro" id="IPR051265">
    <property type="entry name" value="HIBADH-related_NP60_sf"/>
</dbReference>